<dbReference type="InterPro" id="IPR035892">
    <property type="entry name" value="C2_domain_sf"/>
</dbReference>
<dbReference type="SMART" id="SM00239">
    <property type="entry name" value="C2"/>
    <property type="match status" value="2"/>
</dbReference>
<organism evidence="9 10">
    <name type="scientific">Pycnococcus provasolii</name>
    <dbReference type="NCBI Taxonomy" id="41880"/>
    <lineage>
        <taxon>Eukaryota</taxon>
        <taxon>Viridiplantae</taxon>
        <taxon>Chlorophyta</taxon>
        <taxon>Pseudoscourfieldiophyceae</taxon>
        <taxon>Pseudoscourfieldiales</taxon>
        <taxon>Pycnococcaceae</taxon>
        <taxon>Pycnococcus</taxon>
    </lineage>
</organism>
<dbReference type="GO" id="GO:0006869">
    <property type="term" value="P:lipid transport"/>
    <property type="evidence" value="ECO:0007669"/>
    <property type="project" value="UniProtKB-KW"/>
</dbReference>
<evidence type="ECO:0000256" key="5">
    <source>
        <dbReference type="ARBA" id="ARBA00023136"/>
    </source>
</evidence>
<dbReference type="GO" id="GO:0016020">
    <property type="term" value="C:membrane"/>
    <property type="evidence" value="ECO:0007669"/>
    <property type="project" value="UniProtKB-SubCell"/>
</dbReference>
<keyword evidence="2" id="KW-0813">Transport</keyword>
<keyword evidence="3" id="KW-0445">Lipid transport</keyword>
<comment type="subcellular location">
    <subcellularLocation>
        <location evidence="1">Membrane</location>
    </subcellularLocation>
</comment>
<evidence type="ECO:0000256" key="4">
    <source>
        <dbReference type="ARBA" id="ARBA00023121"/>
    </source>
</evidence>
<dbReference type="PANTHER" id="PTHR10774:SF190">
    <property type="entry name" value="C2 CALCIUM_LIPID-BINDING ENDONUCLEASE_EXONUCLEASE_PHOSPHATASE-RELATED"/>
    <property type="match status" value="1"/>
</dbReference>
<dbReference type="GO" id="GO:0008289">
    <property type="term" value="F:lipid binding"/>
    <property type="evidence" value="ECO:0007669"/>
    <property type="project" value="UniProtKB-KW"/>
</dbReference>
<dbReference type="InterPro" id="IPR045050">
    <property type="entry name" value="Synaptotagmin_plant"/>
</dbReference>
<dbReference type="Pfam" id="PF00168">
    <property type="entry name" value="C2"/>
    <property type="match status" value="2"/>
</dbReference>
<gene>
    <name evidence="9" type="ORF">PPROV_000593400</name>
</gene>
<feature type="compositionally biased region" description="Polar residues" evidence="6">
    <location>
        <begin position="862"/>
        <end position="871"/>
    </location>
</feature>
<feature type="domain" description="SMP-LTD" evidence="8">
    <location>
        <begin position="170"/>
        <end position="355"/>
    </location>
</feature>
<feature type="compositionally biased region" description="Polar residues" evidence="6">
    <location>
        <begin position="1038"/>
        <end position="1050"/>
    </location>
</feature>
<keyword evidence="10" id="KW-1185">Reference proteome</keyword>
<dbReference type="AlphaFoldDB" id="A0A830HJZ6"/>
<dbReference type="PROSITE" id="PS51847">
    <property type="entry name" value="SMP"/>
    <property type="match status" value="1"/>
</dbReference>
<dbReference type="InterPro" id="IPR031468">
    <property type="entry name" value="SMP_LBD"/>
</dbReference>
<evidence type="ECO:0000256" key="3">
    <source>
        <dbReference type="ARBA" id="ARBA00023055"/>
    </source>
</evidence>
<feature type="region of interest" description="Disordered" evidence="6">
    <location>
        <begin position="1010"/>
        <end position="1050"/>
    </location>
</feature>
<sequence length="1050" mass="110166">MDADTNSDADADARAQALATNTHDFKIPPALTKARFRATRRKRRLLGSALALFIFRKLAKADKNLAAILLSAGASWVCAKSWSSDASHESTSDSPSPSSSNSTWEAALFGWIVGTGRADSNAGSVNFRGEFSRAARRAELALAGKICNNNNTDDLRRILGRLPLWVTFPDFETCRWLNRAFAKVWPRYKRLLAAEIKHHAELHVNRKLPEGIAEFRFDALDLGATPPEVSGIKSYEGGGASEIIIDLEVRWISNAASVLAVRLAGGAVTLPVECTEVSFLGLVRVALRPLRDHWCFFETVSVSLLPSPELDFALRLLGGGDVRTIPGLHEALEEMLRRRALSALTWPRAVGASISTRAKQAANVARAQRAARARAGAGGSGSAGKAGASSSSDSVPMSVHRLGGGIGPAGAGGDLLSGADDETLAHPLLRRCCSGIVLVRLLSAKGLRGHSWWLWLTGGAPDSCVSFEVQGEGAAQLRSEVRSNSANPRWGEGGKGAEPGEEFELLVGDPVTQAVRLRVMNTARTLNYVTGGQQLGIGSMSFPSEEVIGEALIPISRVTHAQADREVCAESTWGTGLNVRVPLGEGNGSCHVNLQYYPLHPFGYQPRAPSAMKSALKAPAPSRRQRRRVRIAPSPVETSSYAAAEAEAPAPAPLPASSGKKKMMSVREVADAAMLATPAPTLKGIVTPTAAPVSSAPSPASPPKEEGNSSASSVARAAPQPPTPIPQTPTVSCRGCLAIHRPAGVLTVLVHAARHLPARHEWASAGDPFVELTVGKQRRRGSTRRRTHHPTWGELFDVVIHERPDELDGEITLEVWSQDALLPDCVLGTASIPLADVRQGEASGRHWWPLQLETSSSSSSSRNAPVESNAQDGEDDAAIGSSSGAAAIDITLLWRVAVAPPMPPSTALASSNNDALAVVMERATRVLELARTRLTPSQSTADGTMVGAPPPSPRSAAALAAANASLAVAEAEVSKSAGGGGGGGGLGGMVMGGLGAAGRGVGVAAGVLTIPFRRRRGRGQSESSPSSSQPPSPQVSQHVENQSSNGDVVA</sequence>
<evidence type="ECO:0000259" key="7">
    <source>
        <dbReference type="PROSITE" id="PS50004"/>
    </source>
</evidence>
<protein>
    <recommendedName>
        <fullName evidence="11">C2 domain-containing protein</fullName>
    </recommendedName>
</protein>
<feature type="region of interest" description="Disordered" evidence="6">
    <location>
        <begin position="688"/>
        <end position="728"/>
    </location>
</feature>
<dbReference type="OrthoDB" id="67700at2759"/>
<evidence type="ECO:0000259" key="8">
    <source>
        <dbReference type="PROSITE" id="PS51847"/>
    </source>
</evidence>
<feature type="domain" description="C2" evidence="7">
    <location>
        <begin position="725"/>
        <end position="848"/>
    </location>
</feature>
<accession>A0A830HJZ6</accession>
<dbReference type="Gene3D" id="2.60.40.150">
    <property type="entry name" value="C2 domain"/>
    <property type="match status" value="2"/>
</dbReference>
<dbReference type="GO" id="GO:0005783">
    <property type="term" value="C:endoplasmic reticulum"/>
    <property type="evidence" value="ECO:0007669"/>
    <property type="project" value="TreeGrafter"/>
</dbReference>
<dbReference type="SUPFAM" id="SSF49562">
    <property type="entry name" value="C2 domain (Calcium/lipid-binding domain, CaLB)"/>
    <property type="match status" value="2"/>
</dbReference>
<reference evidence="9" key="1">
    <citation type="submission" date="2020-10" db="EMBL/GenBank/DDBJ databases">
        <title>Unveiling of a novel bifunctional photoreceptor, Dualchrome1, isolated from a cosmopolitan green alga.</title>
        <authorList>
            <person name="Suzuki S."/>
            <person name="Kawachi M."/>
        </authorList>
    </citation>
    <scope>NUCLEOTIDE SEQUENCE</scope>
    <source>
        <strain evidence="9">NIES 2893</strain>
    </source>
</reference>
<dbReference type="CDD" id="cd00030">
    <property type="entry name" value="C2"/>
    <property type="match status" value="2"/>
</dbReference>
<dbReference type="Proteomes" id="UP000660262">
    <property type="component" value="Unassembled WGS sequence"/>
</dbReference>
<evidence type="ECO:0000256" key="1">
    <source>
        <dbReference type="ARBA" id="ARBA00004370"/>
    </source>
</evidence>
<proteinExistence type="predicted"/>
<dbReference type="CDD" id="cd21677">
    <property type="entry name" value="SMP_SYT"/>
    <property type="match status" value="1"/>
</dbReference>
<dbReference type="PROSITE" id="PS50004">
    <property type="entry name" value="C2"/>
    <property type="match status" value="1"/>
</dbReference>
<dbReference type="InterPro" id="IPR000008">
    <property type="entry name" value="C2_dom"/>
</dbReference>
<feature type="region of interest" description="Disordered" evidence="6">
    <location>
        <begin position="375"/>
        <end position="403"/>
    </location>
</feature>
<evidence type="ECO:0000256" key="6">
    <source>
        <dbReference type="SAM" id="MobiDB-lite"/>
    </source>
</evidence>
<evidence type="ECO:0000313" key="10">
    <source>
        <dbReference type="Proteomes" id="UP000660262"/>
    </source>
</evidence>
<evidence type="ECO:0000256" key="2">
    <source>
        <dbReference type="ARBA" id="ARBA00022448"/>
    </source>
</evidence>
<feature type="region of interest" description="Disordered" evidence="6">
    <location>
        <begin position="853"/>
        <end position="880"/>
    </location>
</feature>
<feature type="region of interest" description="Disordered" evidence="6">
    <location>
        <begin position="931"/>
        <end position="954"/>
    </location>
</feature>
<comment type="caution">
    <text evidence="9">The sequence shown here is derived from an EMBL/GenBank/DDBJ whole genome shotgun (WGS) entry which is preliminary data.</text>
</comment>
<evidence type="ECO:0008006" key="11">
    <source>
        <dbReference type="Google" id="ProtNLM"/>
    </source>
</evidence>
<keyword evidence="4" id="KW-0446">Lipid-binding</keyword>
<feature type="compositionally biased region" description="Low complexity" evidence="6">
    <location>
        <begin position="688"/>
        <end position="698"/>
    </location>
</feature>
<dbReference type="EMBL" id="BNJQ01000015">
    <property type="protein sequence ID" value="GHP07192.1"/>
    <property type="molecule type" value="Genomic_DNA"/>
</dbReference>
<keyword evidence="5" id="KW-0472">Membrane</keyword>
<dbReference type="PANTHER" id="PTHR10774">
    <property type="entry name" value="EXTENDED SYNAPTOTAGMIN-RELATED"/>
    <property type="match status" value="1"/>
</dbReference>
<name>A0A830HJZ6_9CHLO</name>
<evidence type="ECO:0000313" key="9">
    <source>
        <dbReference type="EMBL" id="GHP07192.1"/>
    </source>
</evidence>
<feature type="region of interest" description="Disordered" evidence="6">
    <location>
        <begin position="613"/>
        <end position="659"/>
    </location>
</feature>